<name>A0ABV7T539_9GAMM</name>
<dbReference type="RefSeq" id="WP_386363539.1">
    <property type="nucleotide sequence ID" value="NZ_JBHRXZ010000017.1"/>
</dbReference>
<accession>A0ABV7T539</accession>
<gene>
    <name evidence="1" type="ORF">ACFOMF_08330</name>
</gene>
<proteinExistence type="predicted"/>
<dbReference type="Proteomes" id="UP001595630">
    <property type="component" value="Unassembled WGS sequence"/>
</dbReference>
<keyword evidence="2" id="KW-1185">Reference proteome</keyword>
<reference evidence="2" key="1">
    <citation type="journal article" date="2019" name="Int. J. Syst. Evol. Microbiol.">
        <title>The Global Catalogue of Microorganisms (GCM) 10K type strain sequencing project: providing services to taxonomists for standard genome sequencing and annotation.</title>
        <authorList>
            <consortium name="The Broad Institute Genomics Platform"/>
            <consortium name="The Broad Institute Genome Sequencing Center for Infectious Disease"/>
            <person name="Wu L."/>
            <person name="Ma J."/>
        </authorList>
    </citation>
    <scope>NUCLEOTIDE SEQUENCE [LARGE SCALE GENOMIC DNA]</scope>
    <source>
        <strain evidence="2">KCTC 42447</strain>
    </source>
</reference>
<sequence length="81" mass="8288">MQITSTALHAGLSGFQAGQQKVEQAAVEVARSASAGDQATAAPALSEALVEMRIGQHQAEVSGKVIKTADEVLGTLLDTRA</sequence>
<evidence type="ECO:0000313" key="2">
    <source>
        <dbReference type="Proteomes" id="UP001595630"/>
    </source>
</evidence>
<comment type="caution">
    <text evidence="1">The sequence shown here is derived from an EMBL/GenBank/DDBJ whole genome shotgun (WGS) entry which is preliminary data.</text>
</comment>
<protein>
    <recommendedName>
        <fullName evidence="3">Flagellar biosynthesis protein FlgE</fullName>
    </recommendedName>
</protein>
<dbReference type="EMBL" id="JBHRXZ010000017">
    <property type="protein sequence ID" value="MFC3607779.1"/>
    <property type="molecule type" value="Genomic_DNA"/>
</dbReference>
<evidence type="ECO:0000313" key="1">
    <source>
        <dbReference type="EMBL" id="MFC3607779.1"/>
    </source>
</evidence>
<organism evidence="1 2">
    <name type="scientific">Stutzerimonas tarimensis</name>
    <dbReference type="NCBI Taxonomy" id="1507735"/>
    <lineage>
        <taxon>Bacteria</taxon>
        <taxon>Pseudomonadati</taxon>
        <taxon>Pseudomonadota</taxon>
        <taxon>Gammaproteobacteria</taxon>
        <taxon>Pseudomonadales</taxon>
        <taxon>Pseudomonadaceae</taxon>
        <taxon>Stutzerimonas</taxon>
    </lineage>
</organism>
<evidence type="ECO:0008006" key="3">
    <source>
        <dbReference type="Google" id="ProtNLM"/>
    </source>
</evidence>